<protein>
    <submittedName>
        <fullName evidence="8">MFS transporter</fullName>
    </submittedName>
</protein>
<evidence type="ECO:0000313" key="8">
    <source>
        <dbReference type="EMBL" id="PQL25930.1"/>
    </source>
</evidence>
<feature type="domain" description="Major facilitator superfamily (MFS) profile" evidence="7">
    <location>
        <begin position="1"/>
        <end position="319"/>
    </location>
</feature>
<feature type="transmembrane region" description="Helical" evidence="6">
    <location>
        <begin position="71"/>
        <end position="90"/>
    </location>
</feature>
<dbReference type="GO" id="GO:0005886">
    <property type="term" value="C:plasma membrane"/>
    <property type="evidence" value="ECO:0007669"/>
    <property type="project" value="UniProtKB-SubCell"/>
</dbReference>
<dbReference type="Gene3D" id="1.20.1250.20">
    <property type="entry name" value="MFS general substrate transporter like domains"/>
    <property type="match status" value="1"/>
</dbReference>
<dbReference type="STRING" id="1110546.GCA_001078375_00686"/>
<evidence type="ECO:0000256" key="3">
    <source>
        <dbReference type="ARBA" id="ARBA00022692"/>
    </source>
</evidence>
<feature type="transmembrane region" description="Helical" evidence="6">
    <location>
        <begin position="146"/>
        <end position="166"/>
    </location>
</feature>
<evidence type="ECO:0000256" key="2">
    <source>
        <dbReference type="ARBA" id="ARBA00022448"/>
    </source>
</evidence>
<keyword evidence="2" id="KW-0813">Transport</keyword>
<comment type="caution">
    <text evidence="8">The sequence shown here is derived from an EMBL/GenBank/DDBJ whole genome shotgun (WGS) entry which is preliminary data.</text>
</comment>
<proteinExistence type="predicted"/>
<comment type="subcellular location">
    <subcellularLocation>
        <location evidence="1">Cell membrane</location>
        <topology evidence="1">Multi-pass membrane protein</topology>
    </subcellularLocation>
</comment>
<keyword evidence="5 6" id="KW-0472">Membrane</keyword>
<evidence type="ECO:0000256" key="6">
    <source>
        <dbReference type="SAM" id="Phobius"/>
    </source>
</evidence>
<feature type="transmembrane region" description="Helical" evidence="6">
    <location>
        <begin position="295"/>
        <end position="314"/>
    </location>
</feature>
<feature type="transmembrane region" description="Helical" evidence="6">
    <location>
        <begin position="38"/>
        <end position="59"/>
    </location>
</feature>
<sequence>MLIDYGALLLLLSSILFFIIMGLFNLTTSLETIFVLRGLHGAIFALATTVMAALAVVVLPAARKGEGINMFAVFSNIAMVLGPAVGLYALQAYGSSILYLFLTIMTGVALVLSNMIRLPKELAKPKHKSKKGWHISQFIEKRSLPWALMGLFIGFTYSGVLVFIPIELNSIGAGVWGSVFFALFALMIIISRPLVGKIYARYGSRFVIYPGIILFIMGLAILGIADTPVGIIGTAPLLGLGYGAAQPAFQALAVQSAPIERAGVSTATYFLALDIAVGAGSIILAMIANALGYQYLYQITALIMVVALGLYHFIIKGYSNFEV</sequence>
<evidence type="ECO:0000256" key="4">
    <source>
        <dbReference type="ARBA" id="ARBA00022989"/>
    </source>
</evidence>
<dbReference type="GO" id="GO:0022857">
    <property type="term" value="F:transmembrane transporter activity"/>
    <property type="evidence" value="ECO:0007669"/>
    <property type="project" value="InterPro"/>
</dbReference>
<dbReference type="InterPro" id="IPR036259">
    <property type="entry name" value="MFS_trans_sf"/>
</dbReference>
<feature type="transmembrane region" description="Helical" evidence="6">
    <location>
        <begin position="172"/>
        <end position="194"/>
    </location>
</feature>
<gene>
    <name evidence="8" type="ORF">VTHSUH11_01845</name>
</gene>
<dbReference type="PANTHER" id="PTHR23531:SF2">
    <property type="entry name" value="PERMEASE"/>
    <property type="match status" value="1"/>
</dbReference>
<evidence type="ECO:0000256" key="5">
    <source>
        <dbReference type="ARBA" id="ARBA00023136"/>
    </source>
</evidence>
<name>A0A2S7ZRQ4_9FIRM</name>
<dbReference type="EMBL" id="PPDF01000004">
    <property type="protein sequence ID" value="PQL25930.1"/>
    <property type="molecule type" value="Genomic_DNA"/>
</dbReference>
<feature type="transmembrane region" description="Helical" evidence="6">
    <location>
        <begin position="266"/>
        <end position="289"/>
    </location>
</feature>
<keyword evidence="3 6" id="KW-0812">Transmembrane</keyword>
<accession>A0A2S7ZRQ4</accession>
<dbReference type="SUPFAM" id="SSF103473">
    <property type="entry name" value="MFS general substrate transporter"/>
    <property type="match status" value="1"/>
</dbReference>
<organism evidence="8 9">
    <name type="scientific">Veillonella tobetsuensis</name>
    <dbReference type="NCBI Taxonomy" id="1110546"/>
    <lineage>
        <taxon>Bacteria</taxon>
        <taxon>Bacillati</taxon>
        <taxon>Bacillota</taxon>
        <taxon>Negativicutes</taxon>
        <taxon>Veillonellales</taxon>
        <taxon>Veillonellaceae</taxon>
        <taxon>Veillonella</taxon>
    </lineage>
</organism>
<dbReference type="AlphaFoldDB" id="A0A2S7ZRQ4"/>
<reference evidence="8 9" key="1">
    <citation type="submission" date="2018-01" db="EMBL/GenBank/DDBJ databases">
        <title>Draft genome sequences of clinical isolates and type strains of oral Veillonella including Veillonella infantum sp., nov.</title>
        <authorList>
            <person name="Mashima I."/>
            <person name="Liao Y.-C."/>
            <person name="Sabharwal A."/>
            <person name="Haase E.M."/>
            <person name="Nakazawa F."/>
            <person name="Scannapieco F.A."/>
        </authorList>
    </citation>
    <scope>NUCLEOTIDE SEQUENCE [LARGE SCALE GENOMIC DNA]</scope>
    <source>
        <strain evidence="8 9">Y6</strain>
    </source>
</reference>
<dbReference type="InterPro" id="IPR020846">
    <property type="entry name" value="MFS_dom"/>
</dbReference>
<dbReference type="Pfam" id="PF07690">
    <property type="entry name" value="MFS_1"/>
    <property type="match status" value="1"/>
</dbReference>
<feature type="transmembrane region" description="Helical" evidence="6">
    <location>
        <begin position="96"/>
        <end position="116"/>
    </location>
</feature>
<dbReference type="InterPro" id="IPR052714">
    <property type="entry name" value="MFS_Exporter"/>
</dbReference>
<dbReference type="InterPro" id="IPR011701">
    <property type="entry name" value="MFS"/>
</dbReference>
<feature type="transmembrane region" description="Helical" evidence="6">
    <location>
        <begin position="231"/>
        <end position="254"/>
    </location>
</feature>
<evidence type="ECO:0000259" key="7">
    <source>
        <dbReference type="PROSITE" id="PS50850"/>
    </source>
</evidence>
<evidence type="ECO:0000313" key="9">
    <source>
        <dbReference type="Proteomes" id="UP000238877"/>
    </source>
</evidence>
<feature type="transmembrane region" description="Helical" evidence="6">
    <location>
        <begin position="206"/>
        <end position="225"/>
    </location>
</feature>
<dbReference type="Proteomes" id="UP000238877">
    <property type="component" value="Unassembled WGS sequence"/>
</dbReference>
<evidence type="ECO:0000256" key="1">
    <source>
        <dbReference type="ARBA" id="ARBA00004651"/>
    </source>
</evidence>
<dbReference type="PANTHER" id="PTHR23531">
    <property type="entry name" value="QUINOLENE RESISTANCE PROTEIN NORA"/>
    <property type="match status" value="1"/>
</dbReference>
<feature type="transmembrane region" description="Helical" evidence="6">
    <location>
        <begin position="7"/>
        <end position="26"/>
    </location>
</feature>
<dbReference type="PROSITE" id="PS50850">
    <property type="entry name" value="MFS"/>
    <property type="match status" value="1"/>
</dbReference>
<keyword evidence="4 6" id="KW-1133">Transmembrane helix</keyword>